<dbReference type="RefSeq" id="XP_056076822.1">
    <property type="nucleotide sequence ID" value="XM_056210000.1"/>
</dbReference>
<dbReference type="AlphaFoldDB" id="A0A9W9CGI4"/>
<reference evidence="1" key="1">
    <citation type="submission" date="2022-10" db="EMBL/GenBank/DDBJ databases">
        <title>Tapping the CABI collections for fungal endophytes: first genome assemblies for Collariella, Neodidymelliopsis, Ascochyta clinopodiicola, Didymella pomorum, Didymosphaeria variabile, Neocosmospora piperis and Neocucurbitaria cava.</title>
        <authorList>
            <person name="Hill R."/>
        </authorList>
    </citation>
    <scope>NUCLEOTIDE SEQUENCE</scope>
    <source>
        <strain evidence="1">IMI 356815</strain>
    </source>
</reference>
<evidence type="ECO:0000313" key="1">
    <source>
        <dbReference type="EMBL" id="KAJ4360620.1"/>
    </source>
</evidence>
<sequence length="319" mass="35476">MASSSSPTFLGLPREVRNKIYRAALCTFEPRPSTIYPPPDVSVAPTFMNELAIVEHDIDTSILLVSKQIHQEAYDVMVKKNRFVRVTTSGGFPLRLLLNHLRVPVVTEVKESVDNFQGYVLSVTLTFPKEVGQAFQDTPFSVEPCSLMLLSRDMDVLCDVLMDGDTHLPGFGTNVAIKIAVAPGSILSSSSYKDPISDFFSEKTQQIRGLVFRSIAEAVEEELAQDTASDPEAVLSKFQSLKDEGQSLFRSKQTEAANLKWMDAALEIEQLHESSSWPVLTGKSGETLFARLAELYFLMKLNISHINLANMEKGYVMQM</sequence>
<organism evidence="1 2">
    <name type="scientific">Didymosphaeria variabile</name>
    <dbReference type="NCBI Taxonomy" id="1932322"/>
    <lineage>
        <taxon>Eukaryota</taxon>
        <taxon>Fungi</taxon>
        <taxon>Dikarya</taxon>
        <taxon>Ascomycota</taxon>
        <taxon>Pezizomycotina</taxon>
        <taxon>Dothideomycetes</taxon>
        <taxon>Pleosporomycetidae</taxon>
        <taxon>Pleosporales</taxon>
        <taxon>Massarineae</taxon>
        <taxon>Didymosphaeriaceae</taxon>
        <taxon>Didymosphaeria</taxon>
    </lineage>
</organism>
<gene>
    <name evidence="1" type="ORF">N0V89_001186</name>
</gene>
<dbReference type="OrthoDB" id="5229512at2759"/>
<keyword evidence="2" id="KW-1185">Reference proteome</keyword>
<accession>A0A9W9CGI4</accession>
<proteinExistence type="predicted"/>
<dbReference type="EMBL" id="JAPEUX010000001">
    <property type="protein sequence ID" value="KAJ4360620.1"/>
    <property type="molecule type" value="Genomic_DNA"/>
</dbReference>
<dbReference type="Proteomes" id="UP001140513">
    <property type="component" value="Unassembled WGS sequence"/>
</dbReference>
<dbReference type="GeneID" id="80904716"/>
<comment type="caution">
    <text evidence="1">The sequence shown here is derived from an EMBL/GenBank/DDBJ whole genome shotgun (WGS) entry which is preliminary data.</text>
</comment>
<evidence type="ECO:0000313" key="2">
    <source>
        <dbReference type="Proteomes" id="UP001140513"/>
    </source>
</evidence>
<protein>
    <submittedName>
        <fullName evidence="1">Uncharacterized protein</fullName>
    </submittedName>
</protein>
<name>A0A9W9CGI4_9PLEO</name>